<dbReference type="SUPFAM" id="SSF52540">
    <property type="entry name" value="P-loop containing nucleoside triphosphate hydrolases"/>
    <property type="match status" value="3"/>
</dbReference>
<dbReference type="NCBIfam" id="TIGR03925">
    <property type="entry name" value="T7SS_EccC_b"/>
    <property type="match status" value="1"/>
</dbReference>
<feature type="binding site" evidence="9">
    <location>
        <begin position="854"/>
        <end position="861"/>
    </location>
    <ligand>
        <name>ATP</name>
        <dbReference type="ChEBI" id="CHEBI:30616"/>
    </ligand>
</feature>
<evidence type="ECO:0000313" key="14">
    <source>
        <dbReference type="Proteomes" id="UP000000844"/>
    </source>
</evidence>
<dbReference type="GO" id="GO:0051301">
    <property type="term" value="P:cell division"/>
    <property type="evidence" value="ECO:0007669"/>
    <property type="project" value="UniProtKB-KW"/>
</dbReference>
<feature type="binding site" evidence="9">
    <location>
        <begin position="489"/>
        <end position="496"/>
    </location>
    <ligand>
        <name>ATP</name>
        <dbReference type="ChEBI" id="CHEBI:30616"/>
    </ligand>
</feature>
<accession>D3Q9Y9</accession>
<feature type="transmembrane region" description="Helical" evidence="11">
    <location>
        <begin position="79"/>
        <end position="100"/>
    </location>
</feature>
<dbReference type="SMART" id="SM00382">
    <property type="entry name" value="AAA"/>
    <property type="match status" value="3"/>
</dbReference>
<evidence type="ECO:0000256" key="11">
    <source>
        <dbReference type="SAM" id="Phobius"/>
    </source>
</evidence>
<organism evidence="13 14">
    <name type="scientific">Stackebrandtia nassauensis (strain DSM 44728 / CIP 108903 / NRRL B-16338 / NBRC 102104 / LLR-40K-21)</name>
    <dbReference type="NCBI Taxonomy" id="446470"/>
    <lineage>
        <taxon>Bacteria</taxon>
        <taxon>Bacillati</taxon>
        <taxon>Actinomycetota</taxon>
        <taxon>Actinomycetes</taxon>
        <taxon>Glycomycetales</taxon>
        <taxon>Glycomycetaceae</taxon>
        <taxon>Stackebrandtia</taxon>
    </lineage>
</organism>
<dbReference type="InterPro" id="IPR002543">
    <property type="entry name" value="FtsK_dom"/>
</dbReference>
<keyword evidence="3 11" id="KW-0812">Transmembrane</keyword>
<evidence type="ECO:0000256" key="10">
    <source>
        <dbReference type="SAM" id="MobiDB-lite"/>
    </source>
</evidence>
<dbReference type="GO" id="GO:0005886">
    <property type="term" value="C:plasma membrane"/>
    <property type="evidence" value="ECO:0007669"/>
    <property type="project" value="UniProtKB-SubCell"/>
</dbReference>
<dbReference type="InterPro" id="IPR027417">
    <property type="entry name" value="P-loop_NTPase"/>
</dbReference>
<keyword evidence="7 11" id="KW-1133">Transmembrane helix</keyword>
<feature type="domain" description="FtsK" evidence="12">
    <location>
        <begin position="1120"/>
        <end position="1301"/>
    </location>
</feature>
<keyword evidence="2" id="KW-1003">Cell membrane</keyword>
<evidence type="ECO:0000259" key="12">
    <source>
        <dbReference type="PROSITE" id="PS50901"/>
    </source>
</evidence>
<dbReference type="InterPro" id="IPR023837">
    <property type="entry name" value="EccCb-like_Actinobacteria"/>
</dbReference>
<evidence type="ECO:0000256" key="5">
    <source>
        <dbReference type="ARBA" id="ARBA00022741"/>
    </source>
</evidence>
<evidence type="ECO:0000256" key="7">
    <source>
        <dbReference type="ARBA" id="ARBA00022989"/>
    </source>
</evidence>
<dbReference type="CDD" id="cd01127">
    <property type="entry name" value="TrwB_TraG_TraD_VirD4"/>
    <property type="match status" value="1"/>
</dbReference>
<gene>
    <name evidence="13" type="ordered locus">Snas_0991</name>
</gene>
<dbReference type="GO" id="GO:0005524">
    <property type="term" value="F:ATP binding"/>
    <property type="evidence" value="ECO:0007669"/>
    <property type="project" value="UniProtKB-UniRule"/>
</dbReference>
<feature type="transmembrane region" description="Helical" evidence="11">
    <location>
        <begin position="41"/>
        <end position="59"/>
    </location>
</feature>
<dbReference type="InterPro" id="IPR023836">
    <property type="entry name" value="EccCa-like_Actinobacteria"/>
</dbReference>
<proteinExistence type="predicted"/>
<protein>
    <submittedName>
        <fullName evidence="13">Cell division FtsK/SpoIIIE</fullName>
    </submittedName>
</protein>
<keyword evidence="13" id="KW-0132">Cell division</keyword>
<evidence type="ECO:0000256" key="4">
    <source>
        <dbReference type="ARBA" id="ARBA00022737"/>
    </source>
</evidence>
<dbReference type="InterPro" id="IPR050206">
    <property type="entry name" value="FtsK/SpoIIIE/SftA"/>
</dbReference>
<dbReference type="Proteomes" id="UP000000844">
    <property type="component" value="Chromosome"/>
</dbReference>
<dbReference type="HOGENOM" id="CLU_003134_1_0_11"/>
<evidence type="ECO:0000256" key="6">
    <source>
        <dbReference type="ARBA" id="ARBA00022840"/>
    </source>
</evidence>
<dbReference type="Pfam" id="PF01580">
    <property type="entry name" value="FtsK_SpoIIIE"/>
    <property type="match status" value="2"/>
</dbReference>
<dbReference type="GO" id="GO:0003677">
    <property type="term" value="F:DNA binding"/>
    <property type="evidence" value="ECO:0007669"/>
    <property type="project" value="InterPro"/>
</dbReference>
<keyword evidence="6 9" id="KW-0067">ATP-binding</keyword>
<dbReference type="EMBL" id="CP001778">
    <property type="protein sequence ID" value="ADD40701.1"/>
    <property type="molecule type" value="Genomic_DNA"/>
</dbReference>
<dbReference type="NCBIfam" id="TIGR03924">
    <property type="entry name" value="T7SS_EccC_a"/>
    <property type="match status" value="1"/>
</dbReference>
<keyword evidence="4" id="KW-0677">Repeat</keyword>
<name>D3Q9Y9_STANL</name>
<sequence length="1340" mass="148314">MGTVTFRRQRRVPGPELPAGELKVKAPPELPQPQQRNLTQVLMMLPMVLMMGAMVLMMMGRFGRVGNNPGGNGIMSSPFIIIGGMFGLAMLAMVGVAFMGGRGENRQKLLSERRDYMRYLGQCRRQVRRAADQQRSAMLWRHPRHQSLWNYVHSRRMWERRPVDDDFAEVRLAVGKQRLAVQLATEETKTLEDLEPMSAIALRRFVKAQSTVRDIPMALQLRSFRRLSVRGDNTAAHDLVRAMLGELAVFHSPEDVIIAAVVDPSRRRDWDWLKWLPHNMHFDEDDAAGPRRLVVGSFTELETMLDSILEDRSRVISDAATVHEGAHIVVVNDGVEVSAAPRLSGQGLSGTTVIEFEPELPKRMMPWFLALDVTRESVSMRYMDTVTPMGKPDGLSVRAASALARHLSRYRLAEPSAEVEPLAVSMELPDLLGIGDAGAFSPRRVWNPHKPNAQRLHVPVGLDPDGNKILLDFKEAAQGGMGPHGLIIGATGSGKSEMLRTIVLALACTHSSEELNFVLVDFKGGATFATLDRLPHTSAVITNLADELPLVDRMADAINGELVRRQELLRAAGNYVSQRDYERERRAGAALAPMPSLMIICDEFSELLSAQPDFINLFVQIGRVGRSLGVHLLLASQRLEEGRLKGLDSHLSYRIGLRTFSATESRIVLGVTDAYELPQAPGHGYLKIDQDTMLRFRSSYVSGAYKSRVRTKGRDRPTLELNPQIIPYSVNYHKPARAAISSHPEPLAPKPKEASDSTDTESVKNTLMDVLTRRIAGQGPPAHQVWLPPLDDPPSLDKLFSRLEVSEERGLHAPDWPQGTLNVPIGYIDKPFEQRRDLLAVDLSGAGGNFTAVGGTQSGKSTVLRAVLGSLALTHTPDQVQFYGIDLGGGSLRALSDLPHMGGMGHRQRPDAVRRILAQALQVISDRERRFGDLGIDNVGDYRRMRATGEVDDPLGDVFVVIDGWAAFKDDFYEQMDQVFSIAQRGLAYGVHTMISANRWTDMRPPLRDLMVSRVELKLGDAIDSEIDRKIAKNVPDRAPGRGIVEGGFQILSAVPRIDGKSSAEDLVTGVSKFVERSRKTWKHKPAEVLRMLPREVKPDEIPTWEDGQPLAIGINESRLEPVMLDLDNSPHLMIFGDAECGKTNLLRLIVKQLRQSQAEKPPKFVVVDYRRTMLGEIDDEVLISYSAGPTEAAKELVECVGALQQRLPGPNVTPEQLRARDWWTGSDVYFLIDDYDLVMSQKPNAVRALLPLLPQARDIGVHVVITRRMGGASRAMMDPVLQSLRDLQAPGLLMSGSPSEGSVLGGRVKPMPQPPGRGILMSRDGKDLIQTALSPSKFA</sequence>
<feature type="domain" description="FtsK" evidence="12">
    <location>
        <begin position="466"/>
        <end position="666"/>
    </location>
</feature>
<feature type="binding site" evidence="9">
    <location>
        <begin position="1137"/>
        <end position="1144"/>
    </location>
    <ligand>
        <name>ATP</name>
        <dbReference type="ChEBI" id="CHEBI:30616"/>
    </ligand>
</feature>
<feature type="domain" description="FtsK" evidence="12">
    <location>
        <begin position="835"/>
        <end position="1026"/>
    </location>
</feature>
<dbReference type="PANTHER" id="PTHR22683:SF1">
    <property type="entry name" value="TYPE VII SECRETION SYSTEM PROTEIN ESSC"/>
    <property type="match status" value="1"/>
</dbReference>
<evidence type="ECO:0000256" key="2">
    <source>
        <dbReference type="ARBA" id="ARBA00022475"/>
    </source>
</evidence>
<dbReference type="PANTHER" id="PTHR22683">
    <property type="entry name" value="SPORULATION PROTEIN RELATED"/>
    <property type="match status" value="1"/>
</dbReference>
<comment type="subcellular location">
    <subcellularLocation>
        <location evidence="1">Cell membrane</location>
        <topology evidence="1">Multi-pass membrane protein</topology>
    </subcellularLocation>
</comment>
<evidence type="ECO:0000256" key="9">
    <source>
        <dbReference type="PROSITE-ProRule" id="PRU00289"/>
    </source>
</evidence>
<dbReference type="PROSITE" id="PS50901">
    <property type="entry name" value="FTSK"/>
    <property type="match status" value="3"/>
</dbReference>
<dbReference type="STRING" id="446470.Snas_0991"/>
<dbReference type="InterPro" id="IPR003593">
    <property type="entry name" value="AAA+_ATPase"/>
</dbReference>
<evidence type="ECO:0000256" key="1">
    <source>
        <dbReference type="ARBA" id="ARBA00004651"/>
    </source>
</evidence>
<dbReference type="RefSeq" id="WP_013016272.1">
    <property type="nucleotide sequence ID" value="NC_013947.1"/>
</dbReference>
<dbReference type="OrthoDB" id="9807790at2"/>
<keyword evidence="5 9" id="KW-0547">Nucleotide-binding</keyword>
<keyword evidence="13" id="KW-0131">Cell cycle</keyword>
<dbReference type="Gene3D" id="3.40.50.300">
    <property type="entry name" value="P-loop containing nucleotide triphosphate hydrolases"/>
    <property type="match status" value="3"/>
</dbReference>
<reference evidence="13 14" key="1">
    <citation type="journal article" date="2009" name="Stand. Genomic Sci.">
        <title>Complete genome sequence of Stackebrandtia nassauensis type strain (LLR-40K-21).</title>
        <authorList>
            <person name="Munk C."/>
            <person name="Lapidus A."/>
            <person name="Copeland A."/>
            <person name="Jando M."/>
            <person name="Mayilraj S."/>
            <person name="Glavina Del Rio T."/>
            <person name="Nolan M."/>
            <person name="Chen F."/>
            <person name="Lucas S."/>
            <person name="Tice H."/>
            <person name="Cheng J.F."/>
            <person name="Han C."/>
            <person name="Detter J.C."/>
            <person name="Bruce D."/>
            <person name="Goodwin L."/>
            <person name="Chain P."/>
            <person name="Pitluck S."/>
            <person name="Goker M."/>
            <person name="Ovchinikova G."/>
            <person name="Pati A."/>
            <person name="Ivanova N."/>
            <person name="Mavromatis K."/>
            <person name="Chen A."/>
            <person name="Palaniappan K."/>
            <person name="Land M."/>
            <person name="Hauser L."/>
            <person name="Chang Y.J."/>
            <person name="Jeffries C.D."/>
            <person name="Bristow J."/>
            <person name="Eisen J.A."/>
            <person name="Markowitz V."/>
            <person name="Hugenholtz P."/>
            <person name="Kyrpides N.C."/>
            <person name="Klenk H.P."/>
        </authorList>
    </citation>
    <scope>NUCLEOTIDE SEQUENCE [LARGE SCALE GENOMIC DNA]</scope>
    <source>
        <strain evidence="14">DSM 44728 / CIP 108903 / NRRL B-16338 / NBRC 102104 / LLR-40K-21</strain>
    </source>
</reference>
<evidence type="ECO:0000313" key="13">
    <source>
        <dbReference type="EMBL" id="ADD40701.1"/>
    </source>
</evidence>
<keyword evidence="8 11" id="KW-0472">Membrane</keyword>
<evidence type="ECO:0000256" key="8">
    <source>
        <dbReference type="ARBA" id="ARBA00023136"/>
    </source>
</evidence>
<evidence type="ECO:0000256" key="3">
    <source>
        <dbReference type="ARBA" id="ARBA00022692"/>
    </source>
</evidence>
<dbReference type="CDD" id="cd00267">
    <property type="entry name" value="ABC_ATPase"/>
    <property type="match status" value="1"/>
</dbReference>
<dbReference type="eggNOG" id="COG1674">
    <property type="taxonomic scope" value="Bacteria"/>
</dbReference>
<keyword evidence="14" id="KW-1185">Reference proteome</keyword>
<feature type="region of interest" description="Disordered" evidence="10">
    <location>
        <begin position="1"/>
        <end position="32"/>
    </location>
</feature>
<dbReference type="KEGG" id="sna:Snas_0991"/>
<feature type="region of interest" description="Disordered" evidence="10">
    <location>
        <begin position="741"/>
        <end position="762"/>
    </location>
</feature>